<evidence type="ECO:0000256" key="10">
    <source>
        <dbReference type="ARBA" id="ARBA00023127"/>
    </source>
</evidence>
<reference evidence="17" key="1">
    <citation type="journal article" date="2021" name="Cell">
        <title>Tracing the genetic footprints of vertebrate landing in non-teleost ray-finned fishes.</title>
        <authorList>
            <person name="Bi X."/>
            <person name="Wang K."/>
            <person name="Yang L."/>
            <person name="Pan H."/>
            <person name="Jiang H."/>
            <person name="Wei Q."/>
            <person name="Fang M."/>
            <person name="Yu H."/>
            <person name="Zhu C."/>
            <person name="Cai Y."/>
            <person name="He Y."/>
            <person name="Gan X."/>
            <person name="Zeng H."/>
            <person name="Yu D."/>
            <person name="Zhu Y."/>
            <person name="Jiang H."/>
            <person name="Qiu Q."/>
            <person name="Yang H."/>
            <person name="Zhang Y.E."/>
            <person name="Wang W."/>
            <person name="Zhu M."/>
            <person name="He S."/>
            <person name="Zhang G."/>
        </authorList>
    </citation>
    <scope>NUCLEOTIDE SEQUENCE</scope>
    <source>
        <strain evidence="17">Allg_001</strain>
    </source>
</reference>
<evidence type="ECO:0000313" key="18">
    <source>
        <dbReference type="Proteomes" id="UP000736164"/>
    </source>
</evidence>
<dbReference type="GO" id="GO:0005634">
    <property type="term" value="C:nucleus"/>
    <property type="evidence" value="ECO:0007669"/>
    <property type="project" value="UniProtKB-SubCell"/>
</dbReference>
<dbReference type="SUPFAM" id="SSF47954">
    <property type="entry name" value="Cyclin-like"/>
    <property type="match status" value="2"/>
</dbReference>
<dbReference type="InterPro" id="IPR001810">
    <property type="entry name" value="F-box_dom"/>
</dbReference>
<keyword evidence="9" id="KW-0833">Ubl conjugation pathway</keyword>
<dbReference type="InterPro" id="IPR048258">
    <property type="entry name" value="Cyclins_cyclin-box"/>
</dbReference>
<evidence type="ECO:0000259" key="16">
    <source>
        <dbReference type="PROSITE" id="PS50181"/>
    </source>
</evidence>
<dbReference type="Pfam" id="PF02984">
    <property type="entry name" value="Cyclin_C"/>
    <property type="match status" value="1"/>
</dbReference>
<evidence type="ECO:0000256" key="5">
    <source>
        <dbReference type="ARBA" id="ARBA00019493"/>
    </source>
</evidence>
<feature type="region of interest" description="Disordered" evidence="15">
    <location>
        <begin position="779"/>
        <end position="814"/>
    </location>
</feature>
<dbReference type="FunFam" id="1.10.472.10:FF:000038">
    <property type="entry name" value="Cyclin F"/>
    <property type="match status" value="1"/>
</dbReference>
<keyword evidence="13" id="KW-0131">Cell cycle</keyword>
<dbReference type="InterPro" id="IPR004367">
    <property type="entry name" value="Cyclin_C-dom"/>
</dbReference>
<dbReference type="FunFam" id="1.10.472.10:FF:000055">
    <property type="entry name" value="Cyclin F"/>
    <property type="match status" value="1"/>
</dbReference>
<feature type="compositionally biased region" description="Low complexity" evidence="15">
    <location>
        <begin position="718"/>
        <end position="729"/>
    </location>
</feature>
<evidence type="ECO:0000256" key="13">
    <source>
        <dbReference type="ARBA" id="ARBA00023306"/>
    </source>
</evidence>
<dbReference type="SUPFAM" id="SSF81383">
    <property type="entry name" value="F-box domain"/>
    <property type="match status" value="1"/>
</dbReference>
<dbReference type="EMBL" id="JAAWVO010069757">
    <property type="protein sequence ID" value="MBN3324241.1"/>
    <property type="molecule type" value="Genomic_DNA"/>
</dbReference>
<dbReference type="AlphaFoldDB" id="A0A8J7P7M9"/>
<dbReference type="GO" id="GO:0048471">
    <property type="term" value="C:perinuclear region of cytoplasm"/>
    <property type="evidence" value="ECO:0007669"/>
    <property type="project" value="UniProtKB-SubCell"/>
</dbReference>
<feature type="region of interest" description="Disordered" evidence="15">
    <location>
        <begin position="716"/>
        <end position="761"/>
    </location>
</feature>
<gene>
    <name evidence="17" type="primary">Ccnf</name>
    <name evidence="17" type="ORF">GTO95_0006551</name>
</gene>
<dbReference type="SMART" id="SM01332">
    <property type="entry name" value="Cyclin_C"/>
    <property type="match status" value="1"/>
</dbReference>
<evidence type="ECO:0000256" key="14">
    <source>
        <dbReference type="RuleBase" id="RU000383"/>
    </source>
</evidence>
<keyword evidence="11" id="KW-0206">Cytoskeleton</keyword>
<evidence type="ECO:0000256" key="15">
    <source>
        <dbReference type="SAM" id="MobiDB-lite"/>
    </source>
</evidence>
<keyword evidence="7" id="KW-0132">Cell division</keyword>
<organism evidence="17 18">
    <name type="scientific">Atractosteus spatula</name>
    <name type="common">Alligator gar</name>
    <name type="synonym">Lepisosteus spatula</name>
    <dbReference type="NCBI Taxonomy" id="7917"/>
    <lineage>
        <taxon>Eukaryota</taxon>
        <taxon>Metazoa</taxon>
        <taxon>Chordata</taxon>
        <taxon>Craniata</taxon>
        <taxon>Vertebrata</taxon>
        <taxon>Euteleostomi</taxon>
        <taxon>Actinopterygii</taxon>
        <taxon>Neopterygii</taxon>
        <taxon>Holostei</taxon>
        <taxon>Semionotiformes</taxon>
        <taxon>Lepisosteidae</taxon>
        <taxon>Atractosteus</taxon>
    </lineage>
</organism>
<keyword evidence="10 14" id="KW-0195">Cyclin</keyword>
<dbReference type="Pfam" id="PF00646">
    <property type="entry name" value="F-box"/>
    <property type="match status" value="1"/>
</dbReference>
<dbReference type="Gene3D" id="1.10.472.10">
    <property type="entry name" value="Cyclin-like"/>
    <property type="match status" value="2"/>
</dbReference>
<protein>
    <recommendedName>
        <fullName evidence="5">Cyclin-F</fullName>
    </recommendedName>
</protein>
<proteinExistence type="inferred from homology"/>
<dbReference type="GO" id="GO:0051301">
    <property type="term" value="P:cell division"/>
    <property type="evidence" value="ECO:0007669"/>
    <property type="project" value="UniProtKB-KW"/>
</dbReference>
<feature type="domain" description="F-box" evidence="16">
    <location>
        <begin position="128"/>
        <end position="175"/>
    </location>
</feature>
<dbReference type="Proteomes" id="UP000736164">
    <property type="component" value="Unassembled WGS sequence"/>
</dbReference>
<evidence type="ECO:0000256" key="8">
    <source>
        <dbReference type="ARBA" id="ARBA00022776"/>
    </source>
</evidence>
<dbReference type="CDD" id="cd22082">
    <property type="entry name" value="F-box_FBXO1"/>
    <property type="match status" value="1"/>
</dbReference>
<dbReference type="PANTHER" id="PTHR10177">
    <property type="entry name" value="CYCLINS"/>
    <property type="match status" value="1"/>
</dbReference>
<dbReference type="InterPro" id="IPR036047">
    <property type="entry name" value="F-box-like_dom_sf"/>
</dbReference>
<keyword evidence="12" id="KW-0539">Nucleus</keyword>
<keyword evidence="8" id="KW-0498">Mitosis</keyword>
<comment type="subcellular location">
    <subcellularLocation>
        <location evidence="1">Cytoplasm</location>
        <location evidence="1">Cytoskeleton</location>
        <location evidence="1">Microtubule organizing center</location>
        <location evidence="1">Centrosome</location>
        <location evidence="1">Centriole</location>
    </subcellularLocation>
    <subcellularLocation>
        <location evidence="3">Cytoplasm</location>
        <location evidence="3">Perinuclear region</location>
    </subcellularLocation>
    <subcellularLocation>
        <location evidence="2">Nucleus</location>
    </subcellularLocation>
</comment>
<dbReference type="SMART" id="SM00256">
    <property type="entry name" value="FBOX"/>
    <property type="match status" value="1"/>
</dbReference>
<name>A0A8J7P7M9_ATRSP</name>
<evidence type="ECO:0000256" key="3">
    <source>
        <dbReference type="ARBA" id="ARBA00004556"/>
    </source>
</evidence>
<evidence type="ECO:0000256" key="6">
    <source>
        <dbReference type="ARBA" id="ARBA00022490"/>
    </source>
</evidence>
<dbReference type="InterPro" id="IPR039361">
    <property type="entry name" value="Cyclin"/>
</dbReference>
<comment type="similarity">
    <text evidence="4">Belongs to the cyclin family. Cyclin AB subfamily.</text>
</comment>
<accession>A0A8J7P7M9</accession>
<evidence type="ECO:0000256" key="1">
    <source>
        <dbReference type="ARBA" id="ARBA00004114"/>
    </source>
</evidence>
<keyword evidence="18" id="KW-1185">Reference proteome</keyword>
<feature type="compositionally biased region" description="Polar residues" evidence="15">
    <location>
        <begin position="752"/>
        <end position="761"/>
    </location>
</feature>
<evidence type="ECO:0000256" key="2">
    <source>
        <dbReference type="ARBA" id="ARBA00004123"/>
    </source>
</evidence>
<dbReference type="PROSITE" id="PS00292">
    <property type="entry name" value="CYCLINS"/>
    <property type="match status" value="1"/>
</dbReference>
<evidence type="ECO:0000256" key="4">
    <source>
        <dbReference type="ARBA" id="ARBA00006955"/>
    </source>
</evidence>
<dbReference type="PROSITE" id="PS50181">
    <property type="entry name" value="FBOX"/>
    <property type="match status" value="1"/>
</dbReference>
<dbReference type="InterPro" id="IPR011990">
    <property type="entry name" value="TPR-like_helical_dom_sf"/>
</dbReference>
<sequence length="814" mass="91458">MASLPYVAFLMFGDNRGPIMSVDILWQDPNTHLACTDINVLHLNTPGLHNCRLLIWSVNRHASPPELKAAGGVETGAVMQNNVRNSSPSGWEECHAYTRSTEQTVLHCRCPKCYSAPARMRVRKRAPALTLLGLPREVLLCVLKHLPAQDLPSARAVHPLLRDLIDSYTSVWARVSFKDSWPTPDNLWLFERAAERGNFEAAVKLGIAYLYNEGPSTSDEGRAEVCGVKASHFFSLAEGLRASADPFVWVFVRPPWSTSGSCCKAVVFKQLRAECESCPVHPLLRDLIDSYTSVWARVSFKDSWPTPDNLWLFERAAERGNFEAAVKLGIAYLYNEGLFVLVVLEICFSLPLRSVFLTLAGCALVLQDEEKHREALSMLEESSRHGCLQSSYLLWEYKRRSAMGDPGRYLQCLRTLRDYAAKGSWEAQLALAKACGNGNQLGLEPRACSEVVAQVFLSSTPLHRKGMAMLQKGLNDTMRYILVDWLVEVATMKDFSSLSLHVTVSCVDRYLMLYSVPKARLQLLGIACMVICTRYVSKEILTIREAVWLTDNTYKYEDLVRMMGEVISALEGKIRCPTVVDYGEVLLSLAPLERRTVHLFSYVCELSLLYTSLSLYPPARLAAAALLLARVMHRYALPWTSHLSECTGFSLQDLVPCVLSLHKKCFHDDVPKDYRHVCLTGVRQRFEDDSYQQISKEKVMEFSELCAVLEVREEDLASPQPSVPNSQSSDMHTFLSSPAGKNKRRREDSVQSDRCTPTAELSTQEEMLLGDFLDWSLDTSCSGYEGDQESEGEKEGEGEQPVVPSWDIFECPNH</sequence>
<evidence type="ECO:0000256" key="9">
    <source>
        <dbReference type="ARBA" id="ARBA00022786"/>
    </source>
</evidence>
<comment type="caution">
    <text evidence="17">The sequence shown here is derived from an EMBL/GenBank/DDBJ whole genome shotgun (WGS) entry which is preliminary data.</text>
</comment>
<dbReference type="SMART" id="SM00385">
    <property type="entry name" value="CYCLIN"/>
    <property type="match status" value="2"/>
</dbReference>
<evidence type="ECO:0000256" key="11">
    <source>
        <dbReference type="ARBA" id="ARBA00023212"/>
    </source>
</evidence>
<evidence type="ECO:0000313" key="17">
    <source>
        <dbReference type="EMBL" id="MBN3324241.1"/>
    </source>
</evidence>
<dbReference type="InterPro" id="IPR006671">
    <property type="entry name" value="Cyclin_N"/>
</dbReference>
<dbReference type="InterPro" id="IPR013763">
    <property type="entry name" value="Cyclin-like_dom"/>
</dbReference>
<keyword evidence="6" id="KW-0963">Cytoplasm</keyword>
<evidence type="ECO:0000256" key="7">
    <source>
        <dbReference type="ARBA" id="ARBA00022618"/>
    </source>
</evidence>
<dbReference type="InterPro" id="IPR036915">
    <property type="entry name" value="Cyclin-like_sf"/>
</dbReference>
<dbReference type="GO" id="GO:0010826">
    <property type="term" value="P:negative regulation of centrosome duplication"/>
    <property type="evidence" value="ECO:0007669"/>
    <property type="project" value="UniProtKB-ARBA"/>
</dbReference>
<feature type="non-terminal residue" evidence="17">
    <location>
        <position position="814"/>
    </location>
</feature>
<dbReference type="GO" id="GO:0005814">
    <property type="term" value="C:centriole"/>
    <property type="evidence" value="ECO:0007669"/>
    <property type="project" value="UniProtKB-SubCell"/>
</dbReference>
<dbReference type="Pfam" id="PF00134">
    <property type="entry name" value="Cyclin_N"/>
    <property type="match status" value="1"/>
</dbReference>
<evidence type="ECO:0000256" key="12">
    <source>
        <dbReference type="ARBA" id="ARBA00023242"/>
    </source>
</evidence>
<dbReference type="Gene3D" id="1.25.40.10">
    <property type="entry name" value="Tetratricopeptide repeat domain"/>
    <property type="match status" value="1"/>
</dbReference>
<dbReference type="CDD" id="cd20521">
    <property type="entry name" value="CYCLIN_CCNF_rpt1"/>
    <property type="match status" value="1"/>
</dbReference>
<feature type="non-terminal residue" evidence="17">
    <location>
        <position position="1"/>
    </location>
</feature>